<keyword evidence="7 9" id="KW-0675">Receptor</keyword>
<feature type="non-terminal residue" evidence="12">
    <location>
        <position position="1"/>
    </location>
</feature>
<proteinExistence type="inferred from homology"/>
<dbReference type="GO" id="GO:0004930">
    <property type="term" value="F:G protein-coupled receptor activity"/>
    <property type="evidence" value="ECO:0000318"/>
    <property type="project" value="GO_Central"/>
</dbReference>
<dbReference type="PANTHER" id="PTHR24249">
    <property type="entry name" value="HISTAMINE RECEPTOR-RELATED G-PROTEIN COUPLED RECEPTOR"/>
    <property type="match status" value="1"/>
</dbReference>
<keyword evidence="8 9" id="KW-0807">Transducer</keyword>
<dbReference type="PRINTS" id="PR00237">
    <property type="entry name" value="GPCRRHODOPSN"/>
</dbReference>
<dbReference type="PANTHER" id="PTHR24249:SF372">
    <property type="entry name" value="G-PROTEIN COUPLED RECEPTORS FAMILY 1 PROFILE DOMAIN-CONTAINING PROTEIN"/>
    <property type="match status" value="1"/>
</dbReference>
<keyword evidence="4 10" id="KW-1133">Transmembrane helix</keyword>
<dbReference type="InterPro" id="IPR017452">
    <property type="entry name" value="GPCR_Rhodpsn_7TM"/>
</dbReference>
<sequence length="243" mass="28106">LVVYLVATRKRLHTNTNWIVLSLAVSDLAVSFAIIPSRIVCFRTKCDEILMKILYDIFIFVSLCNLCCLTLDRFIAVMKPLKYNTLITHKVVVKMIVISWMFPTIVFCIPLIWTYGYSSDITLRQTADKIFYLTQIIVFMCVPCLVMFAVYAYIFHLALDHAQRIQDLEESVTGSRPSSSYSNEARNTIKVFGVVYVLFVFCWIMSAYRTFTTFFQLGDVQKEVTMTSRLFLLFNSCVNPIVY</sequence>
<dbReference type="SMART" id="SM01381">
    <property type="entry name" value="7TM_GPCR_Srsx"/>
    <property type="match status" value="1"/>
</dbReference>
<dbReference type="AlphaFoldDB" id="A7RW21"/>
<evidence type="ECO:0000256" key="5">
    <source>
        <dbReference type="ARBA" id="ARBA00023040"/>
    </source>
</evidence>
<keyword evidence="13" id="KW-1185">Reference proteome</keyword>
<feature type="transmembrane region" description="Helical" evidence="10">
    <location>
        <begin position="53"/>
        <end position="76"/>
    </location>
</feature>
<feature type="transmembrane region" description="Helical" evidence="10">
    <location>
        <begin position="189"/>
        <end position="208"/>
    </location>
</feature>
<dbReference type="InterPro" id="IPR050569">
    <property type="entry name" value="TAAR"/>
</dbReference>
<evidence type="ECO:0000256" key="2">
    <source>
        <dbReference type="ARBA" id="ARBA00022475"/>
    </source>
</evidence>
<feature type="transmembrane region" description="Helical" evidence="10">
    <location>
        <begin position="96"/>
        <end position="118"/>
    </location>
</feature>
<dbReference type="EMBL" id="DS469545">
    <property type="protein sequence ID" value="EDO44335.1"/>
    <property type="molecule type" value="Genomic_DNA"/>
</dbReference>
<dbReference type="Pfam" id="PF00001">
    <property type="entry name" value="7tm_1"/>
    <property type="match status" value="1"/>
</dbReference>
<dbReference type="PROSITE" id="PS00237">
    <property type="entry name" value="G_PROTEIN_RECEP_F1_1"/>
    <property type="match status" value="1"/>
</dbReference>
<evidence type="ECO:0000256" key="3">
    <source>
        <dbReference type="ARBA" id="ARBA00022692"/>
    </source>
</evidence>
<evidence type="ECO:0000256" key="9">
    <source>
        <dbReference type="RuleBase" id="RU000688"/>
    </source>
</evidence>
<dbReference type="GO" id="GO:0005886">
    <property type="term" value="C:plasma membrane"/>
    <property type="evidence" value="ECO:0000318"/>
    <property type="project" value="GO_Central"/>
</dbReference>
<dbReference type="HOGENOM" id="CLU_009579_11_5_1"/>
<evidence type="ECO:0000259" key="11">
    <source>
        <dbReference type="PROSITE" id="PS50262"/>
    </source>
</evidence>
<feature type="transmembrane region" description="Helical" evidence="10">
    <location>
        <begin position="130"/>
        <end position="154"/>
    </location>
</feature>
<keyword evidence="5 9" id="KW-0297">G-protein coupled receptor</keyword>
<comment type="subcellular location">
    <subcellularLocation>
        <location evidence="1">Cell membrane</location>
        <topology evidence="1">Multi-pass membrane protein</topology>
    </subcellularLocation>
</comment>
<dbReference type="InterPro" id="IPR000276">
    <property type="entry name" value="GPCR_Rhodpsn"/>
</dbReference>
<keyword evidence="2" id="KW-1003">Cell membrane</keyword>
<dbReference type="GO" id="GO:0007186">
    <property type="term" value="P:G protein-coupled receptor signaling pathway"/>
    <property type="evidence" value="ECO:0000318"/>
    <property type="project" value="GO_Central"/>
</dbReference>
<dbReference type="STRING" id="45351.A7RW21"/>
<dbReference type="Gene3D" id="1.20.1070.10">
    <property type="entry name" value="Rhodopsin 7-helix transmembrane proteins"/>
    <property type="match status" value="1"/>
</dbReference>
<dbReference type="OMA" id="CWIMSAY"/>
<feature type="domain" description="G-protein coupled receptors family 1 profile" evidence="11">
    <location>
        <begin position="1"/>
        <end position="243"/>
    </location>
</feature>
<dbReference type="CDD" id="cd00637">
    <property type="entry name" value="7tm_classA_rhodopsin-like"/>
    <property type="match status" value="1"/>
</dbReference>
<dbReference type="eggNOG" id="KOG3656">
    <property type="taxonomic scope" value="Eukaryota"/>
</dbReference>
<evidence type="ECO:0000256" key="6">
    <source>
        <dbReference type="ARBA" id="ARBA00023136"/>
    </source>
</evidence>
<accession>A7RW21</accession>
<gene>
    <name evidence="12" type="ORF">NEMVEDRAFT_v1g36196</name>
</gene>
<dbReference type="PhylomeDB" id="A7RW21"/>
<evidence type="ECO:0000256" key="4">
    <source>
        <dbReference type="ARBA" id="ARBA00022989"/>
    </source>
</evidence>
<evidence type="ECO:0000256" key="10">
    <source>
        <dbReference type="SAM" id="Phobius"/>
    </source>
</evidence>
<evidence type="ECO:0000256" key="8">
    <source>
        <dbReference type="ARBA" id="ARBA00023224"/>
    </source>
</evidence>
<protein>
    <recommendedName>
        <fullName evidence="11">G-protein coupled receptors family 1 profile domain-containing protein</fullName>
    </recommendedName>
</protein>
<evidence type="ECO:0000313" key="13">
    <source>
        <dbReference type="Proteomes" id="UP000001593"/>
    </source>
</evidence>
<feature type="transmembrane region" description="Helical" evidence="10">
    <location>
        <begin position="18"/>
        <end position="41"/>
    </location>
</feature>
<keyword evidence="6 10" id="KW-0472">Membrane</keyword>
<dbReference type="InParanoid" id="A7RW21"/>
<evidence type="ECO:0000256" key="7">
    <source>
        <dbReference type="ARBA" id="ARBA00023170"/>
    </source>
</evidence>
<organism evidence="12 13">
    <name type="scientific">Nematostella vectensis</name>
    <name type="common">Starlet sea anemone</name>
    <dbReference type="NCBI Taxonomy" id="45351"/>
    <lineage>
        <taxon>Eukaryota</taxon>
        <taxon>Metazoa</taxon>
        <taxon>Cnidaria</taxon>
        <taxon>Anthozoa</taxon>
        <taxon>Hexacorallia</taxon>
        <taxon>Actiniaria</taxon>
        <taxon>Edwardsiidae</taxon>
        <taxon>Nematostella</taxon>
    </lineage>
</organism>
<dbReference type="PROSITE" id="PS50262">
    <property type="entry name" value="G_PROTEIN_RECEP_F1_2"/>
    <property type="match status" value="1"/>
</dbReference>
<evidence type="ECO:0000313" key="12">
    <source>
        <dbReference type="EMBL" id="EDO44335.1"/>
    </source>
</evidence>
<dbReference type="Proteomes" id="UP000001593">
    <property type="component" value="Unassembled WGS sequence"/>
</dbReference>
<comment type="similarity">
    <text evidence="9">Belongs to the G-protein coupled receptor 1 family.</text>
</comment>
<evidence type="ECO:0000256" key="1">
    <source>
        <dbReference type="ARBA" id="ARBA00004651"/>
    </source>
</evidence>
<dbReference type="SUPFAM" id="SSF81321">
    <property type="entry name" value="Family A G protein-coupled receptor-like"/>
    <property type="match status" value="1"/>
</dbReference>
<keyword evidence="3 9" id="KW-0812">Transmembrane</keyword>
<reference evidence="12 13" key="1">
    <citation type="journal article" date="2007" name="Science">
        <title>Sea anemone genome reveals ancestral eumetazoan gene repertoire and genomic organization.</title>
        <authorList>
            <person name="Putnam N.H."/>
            <person name="Srivastava M."/>
            <person name="Hellsten U."/>
            <person name="Dirks B."/>
            <person name="Chapman J."/>
            <person name="Salamov A."/>
            <person name="Terry A."/>
            <person name="Shapiro H."/>
            <person name="Lindquist E."/>
            <person name="Kapitonov V.V."/>
            <person name="Jurka J."/>
            <person name="Genikhovich G."/>
            <person name="Grigoriev I.V."/>
            <person name="Lucas S.M."/>
            <person name="Steele R.E."/>
            <person name="Finnerty J.R."/>
            <person name="Technau U."/>
            <person name="Martindale M.Q."/>
            <person name="Rokhsar D.S."/>
        </authorList>
    </citation>
    <scope>NUCLEOTIDE SEQUENCE [LARGE SCALE GENOMIC DNA]</scope>
    <source>
        <strain evidence="13">CH2 X CH6</strain>
    </source>
</reference>
<feature type="non-terminal residue" evidence="12">
    <location>
        <position position="243"/>
    </location>
</feature>
<name>A7RW21_NEMVE</name>